<evidence type="ECO:0000313" key="15">
    <source>
        <dbReference type="EMBL" id="GMH96098.1"/>
    </source>
</evidence>
<keyword evidence="5" id="KW-0631">Potassium channel</keyword>
<feature type="region of interest" description="Disordered" evidence="12">
    <location>
        <begin position="51"/>
        <end position="70"/>
    </location>
</feature>
<evidence type="ECO:0000256" key="7">
    <source>
        <dbReference type="ARBA" id="ARBA00022958"/>
    </source>
</evidence>
<keyword evidence="10 13" id="KW-0472">Membrane</keyword>
<keyword evidence="11" id="KW-0407">Ion channel</keyword>
<evidence type="ECO:0000256" key="11">
    <source>
        <dbReference type="ARBA" id="ARBA00023303"/>
    </source>
</evidence>
<evidence type="ECO:0000256" key="12">
    <source>
        <dbReference type="SAM" id="MobiDB-lite"/>
    </source>
</evidence>
<keyword evidence="2" id="KW-0813">Transport</keyword>
<feature type="transmembrane region" description="Helical" evidence="13">
    <location>
        <begin position="293"/>
        <end position="313"/>
    </location>
</feature>
<dbReference type="Gene3D" id="1.10.287.70">
    <property type="match status" value="1"/>
</dbReference>
<dbReference type="PANTHER" id="PTHR11537">
    <property type="entry name" value="VOLTAGE-GATED POTASSIUM CHANNEL"/>
    <property type="match status" value="1"/>
</dbReference>
<dbReference type="InterPro" id="IPR005821">
    <property type="entry name" value="Ion_trans_dom"/>
</dbReference>
<evidence type="ECO:0000256" key="1">
    <source>
        <dbReference type="ARBA" id="ARBA00004141"/>
    </source>
</evidence>
<evidence type="ECO:0000256" key="13">
    <source>
        <dbReference type="SAM" id="Phobius"/>
    </source>
</evidence>
<dbReference type="Proteomes" id="UP001165085">
    <property type="component" value="Unassembled WGS sequence"/>
</dbReference>
<dbReference type="Gene3D" id="1.20.120.350">
    <property type="entry name" value="Voltage-gated potassium channels. Chain C"/>
    <property type="match status" value="1"/>
</dbReference>
<reference evidence="16" key="1">
    <citation type="journal article" date="2023" name="Commun. Biol.">
        <title>Genome analysis of Parmales, the sister group of diatoms, reveals the evolutionary specialization of diatoms from phago-mixotrophs to photoautotrophs.</title>
        <authorList>
            <person name="Ban H."/>
            <person name="Sato S."/>
            <person name="Yoshikawa S."/>
            <person name="Yamada K."/>
            <person name="Nakamura Y."/>
            <person name="Ichinomiya M."/>
            <person name="Sato N."/>
            <person name="Blanc-Mathieu R."/>
            <person name="Endo H."/>
            <person name="Kuwata A."/>
            <person name="Ogata H."/>
        </authorList>
    </citation>
    <scope>NUCLEOTIDE SEQUENCE [LARGE SCALE GENOMIC DNA]</scope>
    <source>
        <strain evidence="16">NIES 3701</strain>
    </source>
</reference>
<dbReference type="GO" id="GO:0005249">
    <property type="term" value="F:voltage-gated potassium channel activity"/>
    <property type="evidence" value="ECO:0007669"/>
    <property type="project" value="InterPro"/>
</dbReference>
<keyword evidence="4 13" id="KW-0812">Transmembrane</keyword>
<feature type="transmembrane region" description="Helical" evidence="13">
    <location>
        <begin position="130"/>
        <end position="151"/>
    </location>
</feature>
<evidence type="ECO:0000256" key="10">
    <source>
        <dbReference type="ARBA" id="ARBA00023136"/>
    </source>
</evidence>
<protein>
    <recommendedName>
        <fullName evidence="14">Ion transport domain-containing protein</fullName>
    </recommendedName>
</protein>
<keyword evidence="6" id="KW-0851">Voltage-gated channel</keyword>
<dbReference type="GO" id="GO:0008076">
    <property type="term" value="C:voltage-gated potassium channel complex"/>
    <property type="evidence" value="ECO:0007669"/>
    <property type="project" value="InterPro"/>
</dbReference>
<dbReference type="Pfam" id="PF00520">
    <property type="entry name" value="Ion_trans"/>
    <property type="match status" value="1"/>
</dbReference>
<evidence type="ECO:0000256" key="3">
    <source>
        <dbReference type="ARBA" id="ARBA00022538"/>
    </source>
</evidence>
<keyword evidence="3" id="KW-0633">Potassium transport</keyword>
<evidence type="ECO:0000313" key="16">
    <source>
        <dbReference type="Proteomes" id="UP001165085"/>
    </source>
</evidence>
<evidence type="ECO:0000256" key="8">
    <source>
        <dbReference type="ARBA" id="ARBA00022989"/>
    </source>
</evidence>
<dbReference type="PANTHER" id="PTHR11537:SF254">
    <property type="entry name" value="POTASSIUM VOLTAGE-GATED CHANNEL PROTEIN SHAB"/>
    <property type="match status" value="1"/>
</dbReference>
<evidence type="ECO:0000256" key="9">
    <source>
        <dbReference type="ARBA" id="ARBA00023065"/>
    </source>
</evidence>
<dbReference type="PRINTS" id="PR00169">
    <property type="entry name" value="KCHANNEL"/>
</dbReference>
<name>A0A9W7C0L3_9STRA</name>
<dbReference type="SUPFAM" id="SSF81324">
    <property type="entry name" value="Voltage-gated potassium channels"/>
    <property type="match status" value="1"/>
</dbReference>
<comment type="subcellular location">
    <subcellularLocation>
        <location evidence="1">Membrane</location>
        <topology evidence="1">Multi-pass membrane protein</topology>
    </subcellularLocation>
</comment>
<dbReference type="EMBL" id="BRXY01000459">
    <property type="protein sequence ID" value="GMH96098.1"/>
    <property type="molecule type" value="Genomic_DNA"/>
</dbReference>
<evidence type="ECO:0000256" key="6">
    <source>
        <dbReference type="ARBA" id="ARBA00022882"/>
    </source>
</evidence>
<proteinExistence type="predicted"/>
<comment type="caution">
    <text evidence="15">The sequence shown here is derived from an EMBL/GenBank/DDBJ whole genome shotgun (WGS) entry which is preliminary data.</text>
</comment>
<dbReference type="AlphaFoldDB" id="A0A9W7C0L3"/>
<dbReference type="GO" id="GO:0001508">
    <property type="term" value="P:action potential"/>
    <property type="evidence" value="ECO:0007669"/>
    <property type="project" value="TreeGrafter"/>
</dbReference>
<dbReference type="InterPro" id="IPR028325">
    <property type="entry name" value="VG_K_chnl"/>
</dbReference>
<evidence type="ECO:0000259" key="14">
    <source>
        <dbReference type="Pfam" id="PF00520"/>
    </source>
</evidence>
<sequence>MLPVQKKITQLLFHFISLFTSPIKSMSQEVEGFHQPLLNGKYSKSLDAGQDAAASGSLDPFPTSKGMSDVTSDLPARRTLFSMSSRFSAANTPWWPHTREMYLSSVDGAPVRRPKRRQIFLVMTKPASSIASFIFFMTLMSLMVAAIAFMAMETMPSFLEQPSICPYSCDEDDEDCVCEPRTVKWLVELQDYLYYLFTVEYLVRHMVFYPVPEKAGGSADPHIVQFLKFATHPWQLIDLLAIAPFWLENWLSVQSLQSVRIVRLSRIFQVVKLGKYNKTFVTFGRVMGKSAPALNLLAVILFFGMCLFGSLIYEFERGNWKPIEEGSDDWQYMRKTTNGIDEEISPFQSIPTAFWWFIVTATTVGYGDMYPTSTWGRFIAVLAMLMSLIVVAFPISVFTHLWEEEFNAYRGSEVFARESDGGGGRGSFGGSFSEYDPNNSSKAVNYTVGAGPEKRSSVRFIDEEGDEKASEASEVSNDKITLIKEQMKIIDEARAKISSILDS</sequence>
<feature type="transmembrane region" description="Helical" evidence="13">
    <location>
        <begin position="378"/>
        <end position="402"/>
    </location>
</feature>
<evidence type="ECO:0000256" key="4">
    <source>
        <dbReference type="ARBA" id="ARBA00022692"/>
    </source>
</evidence>
<feature type="domain" description="Ion transport" evidence="14">
    <location>
        <begin position="133"/>
        <end position="401"/>
    </location>
</feature>
<evidence type="ECO:0000256" key="2">
    <source>
        <dbReference type="ARBA" id="ARBA00022448"/>
    </source>
</evidence>
<dbReference type="InterPro" id="IPR027359">
    <property type="entry name" value="Volt_channel_dom_sf"/>
</dbReference>
<accession>A0A9W7C0L3</accession>
<keyword evidence="7" id="KW-0630">Potassium</keyword>
<keyword evidence="16" id="KW-1185">Reference proteome</keyword>
<keyword evidence="8 13" id="KW-1133">Transmembrane helix</keyword>
<gene>
    <name evidence="15" type="ORF">TrST_g4629</name>
</gene>
<organism evidence="15 16">
    <name type="scientific">Triparma strigata</name>
    <dbReference type="NCBI Taxonomy" id="1606541"/>
    <lineage>
        <taxon>Eukaryota</taxon>
        <taxon>Sar</taxon>
        <taxon>Stramenopiles</taxon>
        <taxon>Ochrophyta</taxon>
        <taxon>Bolidophyceae</taxon>
        <taxon>Parmales</taxon>
        <taxon>Triparmaceae</taxon>
        <taxon>Triparma</taxon>
    </lineage>
</organism>
<feature type="transmembrane region" description="Helical" evidence="13">
    <location>
        <begin position="353"/>
        <end position="371"/>
    </location>
</feature>
<dbReference type="OrthoDB" id="415460at2759"/>
<keyword evidence="9" id="KW-0406">Ion transport</keyword>
<evidence type="ECO:0000256" key="5">
    <source>
        <dbReference type="ARBA" id="ARBA00022826"/>
    </source>
</evidence>